<dbReference type="Pfam" id="PF13768">
    <property type="entry name" value="VWA_3"/>
    <property type="match status" value="1"/>
</dbReference>
<feature type="transmembrane region" description="Helical" evidence="1">
    <location>
        <begin position="6"/>
        <end position="23"/>
    </location>
</feature>
<dbReference type="PROSITE" id="PS50234">
    <property type="entry name" value="VWFA"/>
    <property type="match status" value="1"/>
</dbReference>
<keyword evidence="1" id="KW-0812">Transmembrane</keyword>
<evidence type="ECO:0000313" key="4">
    <source>
        <dbReference type="Proteomes" id="UP001642540"/>
    </source>
</evidence>
<dbReference type="Proteomes" id="UP001642540">
    <property type="component" value="Unassembled WGS sequence"/>
</dbReference>
<accession>A0ABP1PJN3</accession>
<dbReference type="InterPro" id="IPR036465">
    <property type="entry name" value="vWFA_dom_sf"/>
</dbReference>
<evidence type="ECO:0000313" key="3">
    <source>
        <dbReference type="EMBL" id="CAL8069445.1"/>
    </source>
</evidence>
<reference evidence="3 4" key="1">
    <citation type="submission" date="2024-08" db="EMBL/GenBank/DDBJ databases">
        <authorList>
            <person name="Cucini C."/>
            <person name="Frati F."/>
        </authorList>
    </citation>
    <scope>NUCLEOTIDE SEQUENCE [LARGE SCALE GENOMIC DNA]</scope>
</reference>
<gene>
    <name evidence="3" type="ORF">ODALV1_LOCUS774</name>
</gene>
<dbReference type="Gene3D" id="3.40.50.410">
    <property type="entry name" value="von Willebrand factor, type A domain"/>
    <property type="match status" value="1"/>
</dbReference>
<dbReference type="SUPFAM" id="SSF53300">
    <property type="entry name" value="vWA-like"/>
    <property type="match status" value="1"/>
</dbReference>
<protein>
    <recommendedName>
        <fullName evidence="2">VWFA domain-containing protein</fullName>
    </recommendedName>
</protein>
<sequence>MHSRVYNSYLFTFSFIVFLDFSIKMSELSSYREVGTELVPLRNSFLLPTSKLDDQKFEFIFLLDISGSMAGAAIDLAKRALLLFLHSLPEDCYFNVITFESRYSCFFPSSVKYSQHYLDVAKQRVSALDGRGGTELYQPLTYVYSQPQIKGYLTQIFTITDGDVSAPAAVLDLVASKVKHSRSFALGIGSDVDRHLVTGIAENGGGLSEFVTYSEMIESKILNQLKLALKPALLKPIRVESESRLLPAAEETYAYLY</sequence>
<dbReference type="SMART" id="SM00327">
    <property type="entry name" value="VWA"/>
    <property type="match status" value="1"/>
</dbReference>
<keyword evidence="1" id="KW-1133">Transmembrane helix</keyword>
<comment type="caution">
    <text evidence="3">The sequence shown here is derived from an EMBL/GenBank/DDBJ whole genome shotgun (WGS) entry which is preliminary data.</text>
</comment>
<keyword evidence="4" id="KW-1185">Reference proteome</keyword>
<proteinExistence type="predicted"/>
<keyword evidence="1" id="KW-0472">Membrane</keyword>
<dbReference type="PANTHER" id="PTHR45737">
    <property type="entry name" value="VON WILLEBRAND FACTOR A DOMAIN-CONTAINING PROTEIN 5A"/>
    <property type="match status" value="1"/>
</dbReference>
<dbReference type="PANTHER" id="PTHR45737:SF6">
    <property type="entry name" value="VON WILLEBRAND FACTOR A DOMAIN-CONTAINING PROTEIN 5A"/>
    <property type="match status" value="1"/>
</dbReference>
<dbReference type="EMBL" id="CAXLJM020000004">
    <property type="protein sequence ID" value="CAL8069445.1"/>
    <property type="molecule type" value="Genomic_DNA"/>
</dbReference>
<name>A0ABP1PJN3_9HEXA</name>
<evidence type="ECO:0000259" key="2">
    <source>
        <dbReference type="PROSITE" id="PS50234"/>
    </source>
</evidence>
<evidence type="ECO:0000256" key="1">
    <source>
        <dbReference type="SAM" id="Phobius"/>
    </source>
</evidence>
<feature type="domain" description="VWFA" evidence="2">
    <location>
        <begin position="58"/>
        <end position="237"/>
    </location>
</feature>
<dbReference type="InterPro" id="IPR002035">
    <property type="entry name" value="VWF_A"/>
</dbReference>
<organism evidence="3 4">
    <name type="scientific">Orchesella dallaii</name>
    <dbReference type="NCBI Taxonomy" id="48710"/>
    <lineage>
        <taxon>Eukaryota</taxon>
        <taxon>Metazoa</taxon>
        <taxon>Ecdysozoa</taxon>
        <taxon>Arthropoda</taxon>
        <taxon>Hexapoda</taxon>
        <taxon>Collembola</taxon>
        <taxon>Entomobryomorpha</taxon>
        <taxon>Entomobryoidea</taxon>
        <taxon>Orchesellidae</taxon>
        <taxon>Orchesellinae</taxon>
        <taxon>Orchesella</taxon>
    </lineage>
</organism>